<keyword evidence="4" id="KW-1185">Reference proteome</keyword>
<feature type="compositionally biased region" description="Basic and acidic residues" evidence="1">
    <location>
        <begin position="274"/>
        <end position="284"/>
    </location>
</feature>
<dbReference type="Gene3D" id="2.70.170.10">
    <property type="entry name" value="Neurotransmitter-gated ion-channel ligand-binding domain"/>
    <property type="match status" value="1"/>
</dbReference>
<dbReference type="GO" id="GO:0016020">
    <property type="term" value="C:membrane"/>
    <property type="evidence" value="ECO:0007669"/>
    <property type="project" value="InterPro"/>
</dbReference>
<dbReference type="InterPro" id="IPR036734">
    <property type="entry name" value="Neur_chan_lig-bd_sf"/>
</dbReference>
<evidence type="ECO:0000259" key="2">
    <source>
        <dbReference type="Pfam" id="PF02931"/>
    </source>
</evidence>
<accession>A0A5N4CLP0</accession>
<dbReference type="EMBL" id="JWIN03000022">
    <property type="protein sequence ID" value="KAB1259853.1"/>
    <property type="molecule type" value="Genomic_DNA"/>
</dbReference>
<feature type="region of interest" description="Disordered" evidence="1">
    <location>
        <begin position="274"/>
        <end position="308"/>
    </location>
</feature>
<gene>
    <name evidence="3" type="ORF">Cadr_000025683</name>
</gene>
<name>A0A5N4CLP0_CAMDR</name>
<dbReference type="SUPFAM" id="SSF63712">
    <property type="entry name" value="Nicotinic receptor ligand binding domain-like"/>
    <property type="match status" value="1"/>
</dbReference>
<sequence length="308" mass="35514">MVAGAAVVAVILVALISHFSSHYSEDLLKIFIGTWGCISFCCCIQKCFIHPSIHPCVQSIFLDYCFLLFISGAKDIYYSGSSDQDRDKMELKKYADPDTHTKYFDARLRSVDHYGKHYKRAAKLTVRDELRILFPPEKGERVQDDVGVTPRAILRLSPVITEKDYTLTMYFQQAWRDKRLSYNVIPLNLTLDNRVADQLWVPDTYFLNDKKSFVHGVTVKNRMIRLHPDGTVLYGLRINHKTWYHKDLDEMVTTWAVEGFREIVVRMFKDLSAERDQNPEEGRERHRSNATHSAGDVGGEDWKVASLG</sequence>
<dbReference type="Pfam" id="PF02931">
    <property type="entry name" value="Neur_chan_LBD"/>
    <property type="match status" value="1"/>
</dbReference>
<reference evidence="3 4" key="1">
    <citation type="journal article" date="2019" name="Mol. Ecol. Resour.">
        <title>Improving Illumina assemblies with Hi-C and long reads: an example with the North African dromedary.</title>
        <authorList>
            <person name="Elbers J.P."/>
            <person name="Rogers M.F."/>
            <person name="Perelman P.L."/>
            <person name="Proskuryakova A.A."/>
            <person name="Serdyukova N.A."/>
            <person name="Johnson W.E."/>
            <person name="Horin P."/>
            <person name="Corander J."/>
            <person name="Murphy D."/>
            <person name="Burger P.A."/>
        </authorList>
    </citation>
    <scope>NUCLEOTIDE SEQUENCE [LARGE SCALE GENOMIC DNA]</scope>
    <source>
        <strain evidence="3">Drom800</strain>
        <tissue evidence="3">Blood</tissue>
    </source>
</reference>
<dbReference type="GO" id="GO:0005230">
    <property type="term" value="F:extracellular ligand-gated monoatomic ion channel activity"/>
    <property type="evidence" value="ECO:0007669"/>
    <property type="project" value="InterPro"/>
</dbReference>
<keyword evidence="3" id="KW-0675">Receptor</keyword>
<organism evidence="3 4">
    <name type="scientific">Camelus dromedarius</name>
    <name type="common">Dromedary</name>
    <name type="synonym">Arabian camel</name>
    <dbReference type="NCBI Taxonomy" id="9838"/>
    <lineage>
        <taxon>Eukaryota</taxon>
        <taxon>Metazoa</taxon>
        <taxon>Chordata</taxon>
        <taxon>Craniata</taxon>
        <taxon>Vertebrata</taxon>
        <taxon>Euteleostomi</taxon>
        <taxon>Mammalia</taxon>
        <taxon>Eutheria</taxon>
        <taxon>Laurasiatheria</taxon>
        <taxon>Artiodactyla</taxon>
        <taxon>Tylopoda</taxon>
        <taxon>Camelidae</taxon>
        <taxon>Camelus</taxon>
    </lineage>
</organism>
<evidence type="ECO:0000313" key="4">
    <source>
        <dbReference type="Proteomes" id="UP000299084"/>
    </source>
</evidence>
<comment type="caution">
    <text evidence="3">The sequence shown here is derived from an EMBL/GenBank/DDBJ whole genome shotgun (WGS) entry which is preliminary data.</text>
</comment>
<evidence type="ECO:0000256" key="1">
    <source>
        <dbReference type="SAM" id="MobiDB-lite"/>
    </source>
</evidence>
<dbReference type="Proteomes" id="UP000299084">
    <property type="component" value="Unassembled WGS sequence"/>
</dbReference>
<dbReference type="AlphaFoldDB" id="A0A5N4CLP0"/>
<proteinExistence type="predicted"/>
<evidence type="ECO:0000313" key="3">
    <source>
        <dbReference type="EMBL" id="KAB1259853.1"/>
    </source>
</evidence>
<protein>
    <submittedName>
        <fullName evidence="3">Gamma-aminobutyric acid receptor subunit beta-2</fullName>
    </submittedName>
</protein>
<feature type="domain" description="Neurotransmitter-gated ion-channel ligand-binding" evidence="2">
    <location>
        <begin position="161"/>
        <end position="242"/>
    </location>
</feature>
<dbReference type="InterPro" id="IPR006202">
    <property type="entry name" value="Neur_chan_lig-bd"/>
</dbReference>